<evidence type="ECO:0000256" key="1">
    <source>
        <dbReference type="ARBA" id="ARBA00005979"/>
    </source>
</evidence>
<dbReference type="Proteomes" id="UP000193685">
    <property type="component" value="Unassembled WGS sequence"/>
</dbReference>
<dbReference type="AlphaFoldDB" id="A0A1Y2F4H9"/>
<dbReference type="GO" id="GO:0010181">
    <property type="term" value="F:FMN binding"/>
    <property type="evidence" value="ECO:0007669"/>
    <property type="project" value="InterPro"/>
</dbReference>
<dbReference type="PANTHER" id="PTHR43656:SF2">
    <property type="entry name" value="BINDING OXIDOREDUCTASE, PUTATIVE (AFU_ORTHOLOGUE AFUA_2G08260)-RELATED"/>
    <property type="match status" value="1"/>
</dbReference>
<dbReference type="GO" id="GO:0016491">
    <property type="term" value="F:oxidoreductase activity"/>
    <property type="evidence" value="ECO:0007669"/>
    <property type="project" value="UniProtKB-KW"/>
</dbReference>
<dbReference type="STRING" id="56484.A0A1Y2F4H9"/>
<proteinExistence type="inferred from homology"/>
<keyword evidence="4" id="KW-0560">Oxidoreductase</keyword>
<dbReference type="Gene3D" id="3.20.20.70">
    <property type="entry name" value="Aldolase class I"/>
    <property type="match status" value="1"/>
</dbReference>
<sequence length="427" mass="46774">MAPIKSYLFEPITLPNGQQISNRISKAAMEENMPNIAAGSSPSEELIKLYEAWGRGGAGLIISGHVMVSRDDMAGAGAVILDRRNEKEPGYLENYRRYIKAATSEGAKFILQLNSPGRQAMNKLLGLKTRAPSVTKLQMGRIAGSAFDLPVELTNEEILEIIEQFVEAAKMAHELGASGVEIHSAHGYLFSQFLSPLTNLRKDAWGGSLENRAKPLLTVVERIRAELPKDFIVAVKLNSADFQRGGFDEKDARWVIEELCKRSIDLIELSGGTYEAPAMAGSHQDKSARTIEREVYFLRFAESILDVATVPIMVTGGIRTLEVAERVVQSGKVLAGMATALALQPDLPKFLQSGQDPKPFLSSKNSYVLPSTLGGLANLKQVGYNLRRVGKGKETSPGVWPTTAFVSEMMIDSALQKEFIAHRKEQK</sequence>
<dbReference type="InterPro" id="IPR051799">
    <property type="entry name" value="NADH_flavin_oxidoreductase"/>
</dbReference>
<reference evidence="6 7" key="1">
    <citation type="submission" date="2016-07" db="EMBL/GenBank/DDBJ databases">
        <title>Pervasive Adenine N6-methylation of Active Genes in Fungi.</title>
        <authorList>
            <consortium name="DOE Joint Genome Institute"/>
            <person name="Mondo S.J."/>
            <person name="Dannebaum R.O."/>
            <person name="Kuo R.C."/>
            <person name="Labutti K."/>
            <person name="Haridas S."/>
            <person name="Kuo A."/>
            <person name="Salamov A."/>
            <person name="Ahrendt S.R."/>
            <person name="Lipzen A."/>
            <person name="Sullivan W."/>
            <person name="Andreopoulos W.B."/>
            <person name="Clum A."/>
            <person name="Lindquist E."/>
            <person name="Daum C."/>
            <person name="Ramamoorthy G.K."/>
            <person name="Gryganskyi A."/>
            <person name="Culley D."/>
            <person name="Magnuson J.K."/>
            <person name="James T.Y."/>
            <person name="O'Malley M.A."/>
            <person name="Stajich J.E."/>
            <person name="Spatafora J.W."/>
            <person name="Visel A."/>
            <person name="Grigoriev I.V."/>
        </authorList>
    </citation>
    <scope>NUCLEOTIDE SEQUENCE [LARGE SCALE GENOMIC DNA]</scope>
    <source>
        <strain evidence="6 7">12-1054</strain>
    </source>
</reference>
<protein>
    <submittedName>
        <fullName evidence="6">Putative NADH oxidoreductase</fullName>
    </submittedName>
</protein>
<dbReference type="PANTHER" id="PTHR43656">
    <property type="entry name" value="BINDING OXIDOREDUCTASE, PUTATIVE (AFU_ORTHOLOGUE AFUA_2G08260)-RELATED"/>
    <property type="match status" value="1"/>
</dbReference>
<organism evidence="6 7">
    <name type="scientific">Protomyces lactucae-debilis</name>
    <dbReference type="NCBI Taxonomy" id="2754530"/>
    <lineage>
        <taxon>Eukaryota</taxon>
        <taxon>Fungi</taxon>
        <taxon>Dikarya</taxon>
        <taxon>Ascomycota</taxon>
        <taxon>Taphrinomycotina</taxon>
        <taxon>Taphrinomycetes</taxon>
        <taxon>Taphrinales</taxon>
        <taxon>Protomycetaceae</taxon>
        <taxon>Protomyces</taxon>
    </lineage>
</organism>
<comment type="similarity">
    <text evidence="1">Belongs to the NADH:flavin oxidoreductase/NADH oxidase family.</text>
</comment>
<dbReference type="OMA" id="CIGIKFN"/>
<accession>A0A1Y2F4H9</accession>
<evidence type="ECO:0000313" key="6">
    <source>
        <dbReference type="EMBL" id="ORY78587.1"/>
    </source>
</evidence>
<evidence type="ECO:0000256" key="2">
    <source>
        <dbReference type="ARBA" id="ARBA00022630"/>
    </source>
</evidence>
<name>A0A1Y2F4H9_PROLT</name>
<dbReference type="EMBL" id="MCFI01000017">
    <property type="protein sequence ID" value="ORY78587.1"/>
    <property type="molecule type" value="Genomic_DNA"/>
</dbReference>
<dbReference type="SUPFAM" id="SSF51395">
    <property type="entry name" value="FMN-linked oxidoreductases"/>
    <property type="match status" value="1"/>
</dbReference>
<dbReference type="Pfam" id="PF00724">
    <property type="entry name" value="Oxidored_FMN"/>
    <property type="match status" value="1"/>
</dbReference>
<evidence type="ECO:0000256" key="4">
    <source>
        <dbReference type="ARBA" id="ARBA00023002"/>
    </source>
</evidence>
<dbReference type="RefSeq" id="XP_040723468.1">
    <property type="nucleotide sequence ID" value="XM_040869835.1"/>
</dbReference>
<dbReference type="GeneID" id="63786434"/>
<gene>
    <name evidence="6" type="ORF">BCR37DRAFT_382233</name>
</gene>
<keyword evidence="2" id="KW-0285">Flavoprotein</keyword>
<dbReference type="InterPro" id="IPR001155">
    <property type="entry name" value="OxRdtase_FMN_N"/>
</dbReference>
<evidence type="ECO:0000259" key="5">
    <source>
        <dbReference type="Pfam" id="PF00724"/>
    </source>
</evidence>
<dbReference type="InterPro" id="IPR013785">
    <property type="entry name" value="Aldolase_TIM"/>
</dbReference>
<evidence type="ECO:0000313" key="7">
    <source>
        <dbReference type="Proteomes" id="UP000193685"/>
    </source>
</evidence>
<feature type="domain" description="NADH:flavin oxidoreductase/NADH oxidase N-terminal" evidence="5">
    <location>
        <begin position="8"/>
        <end position="354"/>
    </location>
</feature>
<evidence type="ECO:0000256" key="3">
    <source>
        <dbReference type="ARBA" id="ARBA00022643"/>
    </source>
</evidence>
<dbReference type="OrthoDB" id="1663137at2759"/>
<keyword evidence="7" id="KW-1185">Reference proteome</keyword>
<keyword evidence="3" id="KW-0288">FMN</keyword>
<comment type="caution">
    <text evidence="6">The sequence shown here is derived from an EMBL/GenBank/DDBJ whole genome shotgun (WGS) entry which is preliminary data.</text>
</comment>